<protein>
    <submittedName>
        <fullName evidence="2">Uncharacterized protein</fullName>
    </submittedName>
</protein>
<proteinExistence type="predicted"/>
<evidence type="ECO:0000313" key="3">
    <source>
        <dbReference type="Proteomes" id="UP000412311"/>
    </source>
</evidence>
<dbReference type="AlphaFoldDB" id="A0A5E7UTL7"/>
<organism evidence="2 3">
    <name type="scientific">Pseudomonas fluorescens</name>
    <dbReference type="NCBI Taxonomy" id="294"/>
    <lineage>
        <taxon>Bacteria</taxon>
        <taxon>Pseudomonadati</taxon>
        <taxon>Pseudomonadota</taxon>
        <taxon>Gammaproteobacteria</taxon>
        <taxon>Pseudomonadales</taxon>
        <taxon>Pseudomonadaceae</taxon>
        <taxon>Pseudomonas</taxon>
    </lineage>
</organism>
<evidence type="ECO:0000256" key="1">
    <source>
        <dbReference type="SAM" id="MobiDB-lite"/>
    </source>
</evidence>
<dbReference type="EMBL" id="CABVJG010000011">
    <property type="protein sequence ID" value="VVQ13875.1"/>
    <property type="molecule type" value="Genomic_DNA"/>
</dbReference>
<feature type="region of interest" description="Disordered" evidence="1">
    <location>
        <begin position="255"/>
        <end position="322"/>
    </location>
</feature>
<dbReference type="Proteomes" id="UP000412311">
    <property type="component" value="Unassembled WGS sequence"/>
</dbReference>
<feature type="region of interest" description="Disordered" evidence="1">
    <location>
        <begin position="1"/>
        <end position="60"/>
    </location>
</feature>
<reference evidence="2 3" key="1">
    <citation type="submission" date="2019-09" db="EMBL/GenBank/DDBJ databases">
        <authorList>
            <person name="Chandra G."/>
            <person name="Truman W A."/>
        </authorList>
    </citation>
    <scope>NUCLEOTIDE SEQUENCE [LARGE SCALE GENOMIC DNA]</scope>
    <source>
        <strain evidence="2">PS925</strain>
    </source>
</reference>
<name>A0A5E7UTL7_PSEFL</name>
<evidence type="ECO:0000313" key="2">
    <source>
        <dbReference type="EMBL" id="VVQ13875.1"/>
    </source>
</evidence>
<sequence length="636" mass="70497">MVKPPKPIPLTISPDTLSTPPRPGSNQSAGPRSGTDTPDLAAGNAVRTPEPSADVAPDATGRLPSVVVNASPESIARLLESNMNSITWPAANAHMLRAIDNGLFHSPQGGTYAQVIGEGYLQVERQTNGRYRVFWPASLGEPGPFLQQIDGQPLWRPDSVDRAMLSPEADRARAGASGGELPSHLTADQANWRTRNTAASPDGLRHDKRGATYVEMQDGTLCLVRRQPEGHYRQASAHERNWLGADVEQIPGSGQWRIKTPQSSSQHDLPHPVHKRPASEADESSPAPGKRPRLAEEQKPDDTGSISGTTADARPLTPATSAGEWRHWGMTLKPEWHDSVEIDGQHYVIVPQRVLPDTTLVFLQHPLFSPGRYDAFEQMLKNNPSLQPKWAIRKDDQWTVVELPSFEKSLTESVATSFRYLADHSLSAIARAAFNEVNHSEVINGDGLRVLFDTFYHWENRTLALASRRELADPLMMLPVLPTQPSAHLNGQTLLLPSPFATGLERIDFDTRMFEQRWREAVHAPGSSLRALFSELLQDNGYAVDRTSRLFSEDALLFQRSTLDVVFVLRLRPSTPDGRVNRRSDPGDELLTPTLRARLARSRWRQMLEPDKVIYLVGGTQTVSAQQTLLFIVREG</sequence>
<gene>
    <name evidence="2" type="ORF">PS925_03828</name>
</gene>
<feature type="compositionally biased region" description="Polar residues" evidence="1">
    <location>
        <begin position="186"/>
        <end position="199"/>
    </location>
</feature>
<feature type="compositionally biased region" description="Basic and acidic residues" evidence="1">
    <location>
        <begin position="293"/>
        <end position="302"/>
    </location>
</feature>
<feature type="region of interest" description="Disordered" evidence="1">
    <location>
        <begin position="169"/>
        <end position="207"/>
    </location>
</feature>
<accession>A0A5E7UTL7</accession>
<feature type="compositionally biased region" description="Polar residues" evidence="1">
    <location>
        <begin position="13"/>
        <end position="36"/>
    </location>
</feature>